<gene>
    <name evidence="1" type="ORF">GMARGA_LOCUS18107</name>
</gene>
<comment type="caution">
    <text evidence="1">The sequence shown here is derived from an EMBL/GenBank/DDBJ whole genome shotgun (WGS) entry which is preliminary data.</text>
</comment>
<organism evidence="1 2">
    <name type="scientific">Gigaspora margarita</name>
    <dbReference type="NCBI Taxonomy" id="4874"/>
    <lineage>
        <taxon>Eukaryota</taxon>
        <taxon>Fungi</taxon>
        <taxon>Fungi incertae sedis</taxon>
        <taxon>Mucoromycota</taxon>
        <taxon>Glomeromycotina</taxon>
        <taxon>Glomeromycetes</taxon>
        <taxon>Diversisporales</taxon>
        <taxon>Gigasporaceae</taxon>
        <taxon>Gigaspora</taxon>
    </lineage>
</organism>
<reference evidence="1 2" key="1">
    <citation type="submission" date="2021-06" db="EMBL/GenBank/DDBJ databases">
        <authorList>
            <person name="Kallberg Y."/>
            <person name="Tangrot J."/>
            <person name="Rosling A."/>
        </authorList>
    </citation>
    <scope>NUCLEOTIDE SEQUENCE [LARGE SCALE GENOMIC DNA]</scope>
    <source>
        <strain evidence="1 2">120-4 pot B 10/14</strain>
    </source>
</reference>
<accession>A0ABN7VGX0</accession>
<feature type="non-terminal residue" evidence="1">
    <location>
        <position position="43"/>
    </location>
</feature>
<keyword evidence="2" id="KW-1185">Reference proteome</keyword>
<protein>
    <submittedName>
        <fullName evidence="1">23972_t:CDS:1</fullName>
    </submittedName>
</protein>
<dbReference type="EMBL" id="CAJVQB010014212">
    <property type="protein sequence ID" value="CAG8767034.1"/>
    <property type="molecule type" value="Genomic_DNA"/>
</dbReference>
<dbReference type="Proteomes" id="UP000789901">
    <property type="component" value="Unassembled WGS sequence"/>
</dbReference>
<proteinExistence type="predicted"/>
<evidence type="ECO:0000313" key="2">
    <source>
        <dbReference type="Proteomes" id="UP000789901"/>
    </source>
</evidence>
<name>A0ABN7VGX0_GIGMA</name>
<evidence type="ECO:0000313" key="1">
    <source>
        <dbReference type="EMBL" id="CAG8767034.1"/>
    </source>
</evidence>
<sequence>MDNGANVKAAITKLSTSLLASKLIANILCAAHTLQLSINAGLE</sequence>